<dbReference type="SUPFAM" id="SSF54060">
    <property type="entry name" value="His-Me finger endonucleases"/>
    <property type="match status" value="1"/>
</dbReference>
<feature type="domain" description="ENPP1-3/EXOG-like endonuclease/phosphodiesterase" evidence="10">
    <location>
        <begin position="72"/>
        <end position="264"/>
    </location>
</feature>
<dbReference type="RefSeq" id="WP_322464077.1">
    <property type="nucleotide sequence ID" value="NZ_JAXOJX010000001.1"/>
</dbReference>
<dbReference type="EMBL" id="JAXOJX010000001">
    <property type="protein sequence ID" value="MDZ5454977.1"/>
    <property type="molecule type" value="Genomic_DNA"/>
</dbReference>
<dbReference type="Gene3D" id="3.40.570.10">
    <property type="entry name" value="Extracellular Endonuclease, subunit A"/>
    <property type="match status" value="1"/>
</dbReference>
<organism evidence="12 13">
    <name type="scientific">Azohydromonas lata</name>
    <dbReference type="NCBI Taxonomy" id="45677"/>
    <lineage>
        <taxon>Bacteria</taxon>
        <taxon>Pseudomonadati</taxon>
        <taxon>Pseudomonadota</taxon>
        <taxon>Betaproteobacteria</taxon>
        <taxon>Burkholderiales</taxon>
        <taxon>Sphaerotilaceae</taxon>
        <taxon>Azohydromonas</taxon>
    </lineage>
</organism>
<accession>A0ABU5I7A4</accession>
<dbReference type="InterPro" id="IPR020821">
    <property type="entry name" value="ENPP1-3/EXOG-like_nuc-like"/>
</dbReference>
<gene>
    <name evidence="12" type="ORF">SM757_00175</name>
</gene>
<keyword evidence="12" id="KW-0614">Plasmid</keyword>
<protein>
    <recommendedName>
        <fullName evidence="8">Endonuclease</fullName>
        <ecNumber evidence="8">3.1.30.-</ecNumber>
    </recommendedName>
</protein>
<reference evidence="12 13" key="1">
    <citation type="submission" date="2023-11" db="EMBL/GenBank/DDBJ databases">
        <title>Draft genome of Azohydromonas lata strain H1 (DSM1123), a polyhydroxyalkanoate producer.</title>
        <authorList>
            <person name="Traversa D."/>
            <person name="D'Addabbo P."/>
            <person name="Pazzani C."/>
            <person name="Manzari C."/>
            <person name="Chiara M."/>
            <person name="Scrascia M."/>
        </authorList>
    </citation>
    <scope>NUCLEOTIDE SEQUENCE [LARGE SCALE GENOMIC DNA]</scope>
    <source>
        <strain evidence="12 13">H1</strain>
        <plasmid evidence="12">unnamed</plasmid>
    </source>
</reference>
<evidence type="ECO:0000256" key="7">
    <source>
        <dbReference type="ARBA" id="ARBA00022842"/>
    </source>
</evidence>
<feature type="chain" id="PRO_5047220040" description="Endonuclease" evidence="9">
    <location>
        <begin position="21"/>
        <end position="265"/>
    </location>
</feature>
<name>A0ABU5I7A4_9BURK</name>
<evidence type="ECO:0000256" key="9">
    <source>
        <dbReference type="SAM" id="SignalP"/>
    </source>
</evidence>
<evidence type="ECO:0000256" key="2">
    <source>
        <dbReference type="ARBA" id="ARBA00010052"/>
    </source>
</evidence>
<evidence type="ECO:0000256" key="1">
    <source>
        <dbReference type="ARBA" id="ARBA00001946"/>
    </source>
</evidence>
<dbReference type="InterPro" id="IPR044929">
    <property type="entry name" value="DNA/RNA_non-sp_Endonuclease_sf"/>
</dbReference>
<dbReference type="InterPro" id="IPR040255">
    <property type="entry name" value="Non-specific_endonuclease"/>
</dbReference>
<dbReference type="InterPro" id="IPR018524">
    <property type="entry name" value="DNA/RNA_endonuclease_AS"/>
</dbReference>
<dbReference type="PROSITE" id="PS51257">
    <property type="entry name" value="PROKAR_LIPOPROTEIN"/>
    <property type="match status" value="1"/>
</dbReference>
<keyword evidence="6 8" id="KW-0378">Hydrolase</keyword>
<dbReference type="SMART" id="SM00892">
    <property type="entry name" value="Endonuclease_NS"/>
    <property type="match status" value="1"/>
</dbReference>
<evidence type="ECO:0000259" key="10">
    <source>
        <dbReference type="SMART" id="SM00477"/>
    </source>
</evidence>
<geneLocation type="plasmid" evidence="12">
    <name>unnamed</name>
</geneLocation>
<dbReference type="Proteomes" id="UP001293718">
    <property type="component" value="Unassembled WGS sequence"/>
</dbReference>
<evidence type="ECO:0000256" key="5">
    <source>
        <dbReference type="ARBA" id="ARBA00022759"/>
    </source>
</evidence>
<dbReference type="EC" id="3.1.30.-" evidence="8"/>
<comment type="caution">
    <text evidence="12">The sequence shown here is derived from an EMBL/GenBank/DDBJ whole genome shotgun (WGS) entry which is preliminary data.</text>
</comment>
<dbReference type="PROSITE" id="PS01070">
    <property type="entry name" value="NUCLEASE_NON_SPEC"/>
    <property type="match status" value="1"/>
</dbReference>
<evidence type="ECO:0000256" key="4">
    <source>
        <dbReference type="ARBA" id="ARBA00022723"/>
    </source>
</evidence>
<dbReference type="PANTHER" id="PTHR13966:SF5">
    <property type="entry name" value="ENDONUCLEASE G, MITOCHONDRIAL"/>
    <property type="match status" value="1"/>
</dbReference>
<dbReference type="InterPro" id="IPR044925">
    <property type="entry name" value="His-Me_finger_sf"/>
</dbReference>
<keyword evidence="9" id="KW-0732">Signal</keyword>
<evidence type="ECO:0000313" key="13">
    <source>
        <dbReference type="Proteomes" id="UP001293718"/>
    </source>
</evidence>
<evidence type="ECO:0000313" key="12">
    <source>
        <dbReference type="EMBL" id="MDZ5454977.1"/>
    </source>
</evidence>
<keyword evidence="7" id="KW-0460">Magnesium</keyword>
<keyword evidence="3 8" id="KW-0540">Nuclease</keyword>
<evidence type="ECO:0000259" key="11">
    <source>
        <dbReference type="SMART" id="SM00892"/>
    </source>
</evidence>
<keyword evidence="13" id="KW-1185">Reference proteome</keyword>
<evidence type="ECO:0000256" key="8">
    <source>
        <dbReference type="RuleBase" id="RU366055"/>
    </source>
</evidence>
<evidence type="ECO:0000256" key="3">
    <source>
        <dbReference type="ARBA" id="ARBA00022722"/>
    </source>
</evidence>
<feature type="signal peptide" evidence="9">
    <location>
        <begin position="1"/>
        <end position="20"/>
    </location>
</feature>
<comment type="similarity">
    <text evidence="2 8">Belongs to the DNA/RNA non-specific endonuclease family.</text>
</comment>
<dbReference type="InterPro" id="IPR001604">
    <property type="entry name" value="Endo_G_ENPP1-like_dom"/>
</dbReference>
<dbReference type="Pfam" id="PF01223">
    <property type="entry name" value="Endonuclease_NS"/>
    <property type="match status" value="1"/>
</dbReference>
<feature type="domain" description="DNA/RNA non-specific endonuclease/pyrophosphatase/phosphodiesterase" evidence="11">
    <location>
        <begin position="71"/>
        <end position="264"/>
    </location>
</feature>
<proteinExistence type="inferred from homology"/>
<keyword evidence="5 8" id="KW-0255">Endonuclease</keyword>
<dbReference type="GO" id="GO:0004519">
    <property type="term" value="F:endonuclease activity"/>
    <property type="evidence" value="ECO:0007669"/>
    <property type="project" value="UniProtKB-KW"/>
</dbReference>
<sequence>MMKKSLSYLLAAACALALVACDRRPSSAGSATEPVAAAADPVTGFTACRGFFPGELPRVPELQARQPRDLCYDAFAVLHSGKTKTPVFVVEKLTAAQLHDAADEERTNKFFADARLPQAERARLEDYKGSGYDRGHMAPAADMPTAQAMAQSFSLANMVPQAPEHNRKLWAGLENDTRHYVRRARGAVYVFTGPVYAASGAQVIGPGRVWVPSHLYKLVYDQEANRAWAHWSENSNEARTGQPISYRELVRRTGIEFLPGLQPKD</sequence>
<evidence type="ECO:0000256" key="6">
    <source>
        <dbReference type="ARBA" id="ARBA00022801"/>
    </source>
</evidence>
<dbReference type="PANTHER" id="PTHR13966">
    <property type="entry name" value="ENDONUCLEASE RELATED"/>
    <property type="match status" value="1"/>
</dbReference>
<dbReference type="SMART" id="SM00477">
    <property type="entry name" value="NUC"/>
    <property type="match status" value="1"/>
</dbReference>
<comment type="cofactor">
    <cofactor evidence="1 8">
        <name>Mg(2+)</name>
        <dbReference type="ChEBI" id="CHEBI:18420"/>
    </cofactor>
</comment>
<keyword evidence="4 8" id="KW-0479">Metal-binding</keyword>